<dbReference type="Proteomes" id="UP000252631">
    <property type="component" value="Unassembled WGS sequence"/>
</dbReference>
<protein>
    <submittedName>
        <fullName evidence="3">Uncharacterized protein</fullName>
    </submittedName>
</protein>
<evidence type="ECO:0000256" key="1">
    <source>
        <dbReference type="SAM" id="Phobius"/>
    </source>
</evidence>
<reference evidence="3 4" key="1">
    <citation type="submission" date="2017-08" db="EMBL/GenBank/DDBJ databases">
        <authorList>
            <person name="de Groot N.N."/>
        </authorList>
    </citation>
    <scope>NUCLEOTIDE SEQUENCE [LARGE SCALE GENOMIC DNA]</scope>
    <source>
        <strain evidence="3 4">JA575</strain>
    </source>
</reference>
<organism evidence="3 4">
    <name type="scientific">Rhodopseudomonas pentothenatexigens</name>
    <dbReference type="NCBI Taxonomy" id="999699"/>
    <lineage>
        <taxon>Bacteria</taxon>
        <taxon>Pseudomonadati</taxon>
        <taxon>Pseudomonadota</taxon>
        <taxon>Alphaproteobacteria</taxon>
        <taxon>Hyphomicrobiales</taxon>
        <taxon>Nitrobacteraceae</taxon>
        <taxon>Rhodopseudomonas</taxon>
    </lineage>
</organism>
<keyword evidence="1" id="KW-0472">Membrane</keyword>
<proteinExistence type="predicted"/>
<dbReference type="EMBL" id="QRDT01000004">
    <property type="protein sequence ID" value="RED38267.1"/>
    <property type="molecule type" value="Genomic_DNA"/>
</dbReference>
<evidence type="ECO:0000313" key="3">
    <source>
        <dbReference type="EMBL" id="SSW89720.1"/>
    </source>
</evidence>
<evidence type="ECO:0000313" key="5">
    <source>
        <dbReference type="Proteomes" id="UP000256343"/>
    </source>
</evidence>
<evidence type="ECO:0000313" key="2">
    <source>
        <dbReference type="EMBL" id="RED38267.1"/>
    </source>
</evidence>
<gene>
    <name evidence="2" type="ORF">BJ125_10416</name>
    <name evidence="3" type="ORF">SAMN05892882_10416</name>
</gene>
<keyword evidence="1" id="KW-1133">Transmembrane helix</keyword>
<feature type="transmembrane region" description="Helical" evidence="1">
    <location>
        <begin position="12"/>
        <end position="32"/>
    </location>
</feature>
<reference evidence="2 5" key="2">
    <citation type="submission" date="2018-07" db="EMBL/GenBank/DDBJ databases">
        <title>Genomic Encyclopedia of Archaeal and Bacterial Type Strains, Phase II (KMG-II): from individual species to whole genera.</title>
        <authorList>
            <person name="Goeker M."/>
        </authorList>
    </citation>
    <scope>NUCLEOTIDE SEQUENCE [LARGE SCALE GENOMIC DNA]</scope>
    <source>
        <strain evidence="2 5">JA575</strain>
    </source>
</reference>
<dbReference type="Proteomes" id="UP000256343">
    <property type="component" value="Unassembled WGS sequence"/>
</dbReference>
<keyword evidence="5" id="KW-1185">Reference proteome</keyword>
<sequence length="33" mass="3482">MSMFRKMNGMEAAVVGGVLLMTLAPLVPYALLG</sequence>
<name>A0A336JJ16_9BRAD</name>
<dbReference type="AlphaFoldDB" id="A0A336JJ16"/>
<dbReference type="EMBL" id="UFQQ01000004">
    <property type="protein sequence ID" value="SSW89720.1"/>
    <property type="molecule type" value="Genomic_DNA"/>
</dbReference>
<evidence type="ECO:0000313" key="4">
    <source>
        <dbReference type="Proteomes" id="UP000252631"/>
    </source>
</evidence>
<keyword evidence="1" id="KW-0812">Transmembrane</keyword>
<accession>A0A336JJ16</accession>